<dbReference type="SUPFAM" id="SSF55729">
    <property type="entry name" value="Acyl-CoA N-acyltransferases (Nat)"/>
    <property type="match status" value="1"/>
</dbReference>
<evidence type="ECO:0000313" key="5">
    <source>
        <dbReference type="Proteomes" id="UP001464891"/>
    </source>
</evidence>
<dbReference type="InterPro" id="IPR050832">
    <property type="entry name" value="Bact_Acetyltransf"/>
</dbReference>
<evidence type="ECO:0000313" key="4">
    <source>
        <dbReference type="EMBL" id="MEP0820713.1"/>
    </source>
</evidence>
<dbReference type="PROSITE" id="PS51186">
    <property type="entry name" value="GNAT"/>
    <property type="match status" value="1"/>
</dbReference>
<keyword evidence="5" id="KW-1185">Reference proteome</keyword>
<dbReference type="RefSeq" id="WP_190442356.1">
    <property type="nucleotide sequence ID" value="NZ_JAMPKM010000040.1"/>
</dbReference>
<dbReference type="InterPro" id="IPR016181">
    <property type="entry name" value="Acyl_CoA_acyltransferase"/>
</dbReference>
<dbReference type="Proteomes" id="UP001464891">
    <property type="component" value="Unassembled WGS sequence"/>
</dbReference>
<dbReference type="Pfam" id="PF00583">
    <property type="entry name" value="Acetyltransf_1"/>
    <property type="match status" value="1"/>
</dbReference>
<dbReference type="PANTHER" id="PTHR43877">
    <property type="entry name" value="AMINOALKYLPHOSPHONATE N-ACETYLTRANSFERASE-RELATED-RELATED"/>
    <property type="match status" value="1"/>
</dbReference>
<dbReference type="EMBL" id="JAMPKM010000040">
    <property type="protein sequence ID" value="MEP0820713.1"/>
    <property type="molecule type" value="Genomic_DNA"/>
</dbReference>
<organism evidence="4 5">
    <name type="scientific">Trichocoleus desertorum GB2-A4</name>
    <dbReference type="NCBI Taxonomy" id="2933944"/>
    <lineage>
        <taxon>Bacteria</taxon>
        <taxon>Bacillati</taxon>
        <taxon>Cyanobacteriota</taxon>
        <taxon>Cyanophyceae</taxon>
        <taxon>Leptolyngbyales</taxon>
        <taxon>Trichocoleusaceae</taxon>
        <taxon>Trichocoleus</taxon>
    </lineage>
</organism>
<feature type="domain" description="N-acetyltransferase" evidence="3">
    <location>
        <begin position="3"/>
        <end position="150"/>
    </location>
</feature>
<evidence type="ECO:0000256" key="1">
    <source>
        <dbReference type="ARBA" id="ARBA00022679"/>
    </source>
</evidence>
<dbReference type="InterPro" id="IPR000182">
    <property type="entry name" value="GNAT_dom"/>
</dbReference>
<sequence length="150" mass="16962">MTFSIRELGPNDLSMAQQLFEMWRQEDNVTKPPPSSETLLRLLSRPDFHAVAALREDEAIGGLTAYELEMYTEAATELFIYEVGVAVAHRRQGVGRALVEFARNLCRSRSLSALYIPAMADDARAVAFYQATGLKREDVAWFVQEFEDNL</sequence>
<protein>
    <submittedName>
        <fullName evidence="4">GNAT family N-acetyltransferase</fullName>
    </submittedName>
</protein>
<evidence type="ECO:0000256" key="2">
    <source>
        <dbReference type="ARBA" id="ARBA00023315"/>
    </source>
</evidence>
<dbReference type="CDD" id="cd04301">
    <property type="entry name" value="NAT_SF"/>
    <property type="match status" value="1"/>
</dbReference>
<keyword evidence="1" id="KW-0808">Transferase</keyword>
<comment type="caution">
    <text evidence="4">The sequence shown here is derived from an EMBL/GenBank/DDBJ whole genome shotgun (WGS) entry which is preliminary data.</text>
</comment>
<evidence type="ECO:0000259" key="3">
    <source>
        <dbReference type="PROSITE" id="PS51186"/>
    </source>
</evidence>
<dbReference type="Gene3D" id="3.40.630.30">
    <property type="match status" value="1"/>
</dbReference>
<reference evidence="4 5" key="1">
    <citation type="submission" date="2022-04" db="EMBL/GenBank/DDBJ databases">
        <title>Positive selection, recombination, and allopatry shape intraspecific diversity of widespread and dominant cyanobacteria.</title>
        <authorList>
            <person name="Wei J."/>
            <person name="Shu W."/>
            <person name="Hu C."/>
        </authorList>
    </citation>
    <scope>NUCLEOTIDE SEQUENCE [LARGE SCALE GENOMIC DNA]</scope>
    <source>
        <strain evidence="4 5">GB2-A4</strain>
    </source>
</reference>
<keyword evidence="2" id="KW-0012">Acyltransferase</keyword>
<accession>A0ABV0JFY9</accession>
<name>A0ABV0JFY9_9CYAN</name>
<proteinExistence type="predicted"/>
<gene>
    <name evidence="4" type="ORF">NC998_26850</name>
</gene>